<accession>A0ABX2SZ16</accession>
<reference evidence="1 2" key="1">
    <citation type="submission" date="2020-07" db="EMBL/GenBank/DDBJ databases">
        <title>MOT database genomes.</title>
        <authorList>
            <person name="Joseph S."/>
            <person name="Aduse-Opoku J."/>
            <person name="Hashim A."/>
            <person name="Wade W."/>
            <person name="Curtis M."/>
        </authorList>
    </citation>
    <scope>NUCLEOTIDE SEQUENCE [LARGE SCALE GENOMIC DNA]</scope>
    <source>
        <strain evidence="1 2">CIP 106318</strain>
    </source>
</reference>
<gene>
    <name evidence="1" type="ORF">HZY85_05315</name>
</gene>
<dbReference type="RefSeq" id="WP_179941404.1">
    <property type="nucleotide sequence ID" value="NZ_JACBYF010000009.1"/>
</dbReference>
<comment type="caution">
    <text evidence="1">The sequence shown here is derived from an EMBL/GenBank/DDBJ whole genome shotgun (WGS) entry which is preliminary data.</text>
</comment>
<evidence type="ECO:0000313" key="1">
    <source>
        <dbReference type="EMBL" id="NYS47616.1"/>
    </source>
</evidence>
<evidence type="ECO:0000313" key="2">
    <source>
        <dbReference type="Proteomes" id="UP000531840"/>
    </source>
</evidence>
<dbReference type="EMBL" id="JACBYF010000009">
    <property type="protein sequence ID" value="NYS47616.1"/>
    <property type="molecule type" value="Genomic_DNA"/>
</dbReference>
<name>A0ABX2SZ16_9BACL</name>
<protein>
    <submittedName>
        <fullName evidence="1">Uncharacterized protein</fullName>
    </submittedName>
</protein>
<proteinExistence type="predicted"/>
<sequence length="62" mass="7497">MKEYIKEIYNILADFSINNGEDYLNTEEDELAVIYENMKIVQEEHDLSDEDMEEVFDRIFSR</sequence>
<dbReference type="Proteomes" id="UP000531840">
    <property type="component" value="Unassembled WGS sequence"/>
</dbReference>
<keyword evidence="2" id="KW-1185">Reference proteome</keyword>
<organism evidence="1 2">
    <name type="scientific">Gemelliphila palaticanis</name>
    <dbReference type="NCBI Taxonomy" id="81950"/>
    <lineage>
        <taxon>Bacteria</taxon>
        <taxon>Bacillati</taxon>
        <taxon>Bacillota</taxon>
        <taxon>Bacilli</taxon>
        <taxon>Bacillales</taxon>
        <taxon>Gemellaceae</taxon>
        <taxon>Gemelliphila</taxon>
    </lineage>
</organism>